<dbReference type="SUPFAM" id="SSF52172">
    <property type="entry name" value="CheY-like"/>
    <property type="match status" value="1"/>
</dbReference>
<evidence type="ECO:0000313" key="5">
    <source>
        <dbReference type="Proteomes" id="UP000614424"/>
    </source>
</evidence>
<evidence type="ECO:0000259" key="3">
    <source>
        <dbReference type="PROSITE" id="PS50110"/>
    </source>
</evidence>
<feature type="domain" description="Response regulatory" evidence="3">
    <location>
        <begin position="5"/>
        <end position="120"/>
    </location>
</feature>
<dbReference type="EMBL" id="JACNJZ010000093">
    <property type="protein sequence ID" value="MBC8317540.1"/>
    <property type="molecule type" value="Genomic_DNA"/>
</dbReference>
<evidence type="ECO:0000256" key="2">
    <source>
        <dbReference type="PROSITE-ProRule" id="PRU00169"/>
    </source>
</evidence>
<dbReference type="Pfam" id="PF00072">
    <property type="entry name" value="Response_reg"/>
    <property type="match status" value="1"/>
</dbReference>
<comment type="caution">
    <text evidence="4">The sequence shown here is derived from an EMBL/GenBank/DDBJ whole genome shotgun (WGS) entry which is preliminary data.</text>
</comment>
<dbReference type="InterPro" id="IPR001789">
    <property type="entry name" value="Sig_transdc_resp-reg_receiver"/>
</dbReference>
<protein>
    <submittedName>
        <fullName evidence="4">Response regulator</fullName>
    </submittedName>
</protein>
<keyword evidence="1 2" id="KW-0597">Phosphoprotein</keyword>
<accession>A0A8J6TFD4</accession>
<dbReference type="PANTHER" id="PTHR44591">
    <property type="entry name" value="STRESS RESPONSE REGULATOR PROTEIN 1"/>
    <property type="match status" value="1"/>
</dbReference>
<dbReference type="Gene3D" id="3.40.50.2300">
    <property type="match status" value="1"/>
</dbReference>
<dbReference type="CDD" id="cd17569">
    <property type="entry name" value="REC_HupR-like"/>
    <property type="match status" value="1"/>
</dbReference>
<proteinExistence type="predicted"/>
<sequence>MAKKRILFVDDEPNILVGLRRMLRSLRKEIDMEFAESGKEALQVMSKASFDVVVSDMRMPGMDGAELLTEVRRLYPDTIRIILSGYAAAEAIMRTETIVHQFLHKPCEPQNIKDTLLRSCQLHMPTLS</sequence>
<dbReference type="GO" id="GO:0000160">
    <property type="term" value="P:phosphorelay signal transduction system"/>
    <property type="evidence" value="ECO:0007669"/>
    <property type="project" value="InterPro"/>
</dbReference>
<dbReference type="InterPro" id="IPR011006">
    <property type="entry name" value="CheY-like_superfamily"/>
</dbReference>
<evidence type="ECO:0000256" key="1">
    <source>
        <dbReference type="ARBA" id="ARBA00022553"/>
    </source>
</evidence>
<reference evidence="4 5" key="1">
    <citation type="submission" date="2020-08" db="EMBL/GenBank/DDBJ databases">
        <title>Bridging the membrane lipid divide: bacteria of the FCB group superphylum have the potential to synthesize archaeal ether lipids.</title>
        <authorList>
            <person name="Villanueva L."/>
            <person name="Von Meijenfeldt F.A.B."/>
            <person name="Westbye A.B."/>
            <person name="Yadav S."/>
            <person name="Hopmans E.C."/>
            <person name="Dutilh B.E."/>
            <person name="Sinninghe Damste J.S."/>
        </authorList>
    </citation>
    <scope>NUCLEOTIDE SEQUENCE [LARGE SCALE GENOMIC DNA]</scope>
    <source>
        <strain evidence="4">NIOZ-UU47</strain>
    </source>
</reference>
<dbReference type="InterPro" id="IPR050595">
    <property type="entry name" value="Bact_response_regulator"/>
</dbReference>
<gene>
    <name evidence="4" type="ORF">H8E41_06505</name>
</gene>
<evidence type="ECO:0000313" key="4">
    <source>
        <dbReference type="EMBL" id="MBC8317540.1"/>
    </source>
</evidence>
<dbReference type="PANTHER" id="PTHR44591:SF19">
    <property type="entry name" value="TWO-COMPONENT RESPONSE REGULATOR-RELATED"/>
    <property type="match status" value="1"/>
</dbReference>
<dbReference type="SMART" id="SM00448">
    <property type="entry name" value="REC"/>
    <property type="match status" value="1"/>
</dbReference>
<organism evidence="4 5">
    <name type="scientific">Candidatus Desulfobia pelagia</name>
    <dbReference type="NCBI Taxonomy" id="2841692"/>
    <lineage>
        <taxon>Bacteria</taxon>
        <taxon>Pseudomonadati</taxon>
        <taxon>Thermodesulfobacteriota</taxon>
        <taxon>Desulfobulbia</taxon>
        <taxon>Desulfobulbales</taxon>
        <taxon>Desulfobulbaceae</taxon>
        <taxon>Candidatus Desulfobia</taxon>
    </lineage>
</organism>
<dbReference type="Proteomes" id="UP000614424">
    <property type="component" value="Unassembled WGS sequence"/>
</dbReference>
<dbReference type="AlphaFoldDB" id="A0A8J6TFD4"/>
<dbReference type="PROSITE" id="PS50110">
    <property type="entry name" value="RESPONSE_REGULATORY"/>
    <property type="match status" value="1"/>
</dbReference>
<name>A0A8J6TFD4_9BACT</name>
<feature type="modified residue" description="4-aspartylphosphate" evidence="2">
    <location>
        <position position="56"/>
    </location>
</feature>